<organism evidence="2 3">
    <name type="scientific">Streptomyces enissocaesilis</name>
    <dbReference type="NCBI Taxonomy" id="332589"/>
    <lineage>
        <taxon>Bacteria</taxon>
        <taxon>Bacillati</taxon>
        <taxon>Actinomycetota</taxon>
        <taxon>Actinomycetes</taxon>
        <taxon>Kitasatosporales</taxon>
        <taxon>Streptomycetaceae</taxon>
        <taxon>Streptomyces</taxon>
        <taxon>Streptomyces rochei group</taxon>
    </lineage>
</organism>
<feature type="compositionally biased region" description="Basic and acidic residues" evidence="1">
    <location>
        <begin position="50"/>
        <end position="60"/>
    </location>
</feature>
<comment type="caution">
    <text evidence="2">The sequence shown here is derived from an EMBL/GenBank/DDBJ whole genome shotgun (WGS) entry which is preliminary data.</text>
</comment>
<accession>A0ABP6JV10</accession>
<keyword evidence="3" id="KW-1185">Reference proteome</keyword>
<dbReference type="EMBL" id="BAAAUD010000034">
    <property type="protein sequence ID" value="GAA2945581.1"/>
    <property type="molecule type" value="Genomic_DNA"/>
</dbReference>
<evidence type="ECO:0000313" key="3">
    <source>
        <dbReference type="Proteomes" id="UP001500403"/>
    </source>
</evidence>
<protein>
    <submittedName>
        <fullName evidence="2">Uncharacterized protein</fullName>
    </submittedName>
</protein>
<name>A0ABP6JV10_9ACTN</name>
<proteinExistence type="predicted"/>
<dbReference type="Proteomes" id="UP001500403">
    <property type="component" value="Unassembled WGS sequence"/>
</dbReference>
<sequence length="73" mass="7680">MIMRGRWSERGKAAAGTGRTVMTTATAPLSTGEALPPDSLASIVREAIEAHRDPTVDRHSPAKKPSVARPTSA</sequence>
<reference evidence="3" key="1">
    <citation type="journal article" date="2019" name="Int. J. Syst. Evol. Microbiol.">
        <title>The Global Catalogue of Microorganisms (GCM) 10K type strain sequencing project: providing services to taxonomists for standard genome sequencing and annotation.</title>
        <authorList>
            <consortium name="The Broad Institute Genomics Platform"/>
            <consortium name="The Broad Institute Genome Sequencing Center for Infectious Disease"/>
            <person name="Wu L."/>
            <person name="Ma J."/>
        </authorList>
    </citation>
    <scope>NUCLEOTIDE SEQUENCE [LARGE SCALE GENOMIC DNA]</scope>
    <source>
        <strain evidence="3">JCM 9088</strain>
    </source>
</reference>
<feature type="region of interest" description="Disordered" evidence="1">
    <location>
        <begin position="50"/>
        <end position="73"/>
    </location>
</feature>
<evidence type="ECO:0000256" key="1">
    <source>
        <dbReference type="SAM" id="MobiDB-lite"/>
    </source>
</evidence>
<feature type="compositionally biased region" description="Polar residues" evidence="1">
    <location>
        <begin position="20"/>
        <end position="29"/>
    </location>
</feature>
<evidence type="ECO:0000313" key="2">
    <source>
        <dbReference type="EMBL" id="GAA2945581.1"/>
    </source>
</evidence>
<feature type="region of interest" description="Disordered" evidence="1">
    <location>
        <begin position="1"/>
        <end position="36"/>
    </location>
</feature>
<feature type="compositionally biased region" description="Basic and acidic residues" evidence="1">
    <location>
        <begin position="1"/>
        <end position="12"/>
    </location>
</feature>
<gene>
    <name evidence="2" type="ORF">GCM10010446_33590</name>
</gene>